<evidence type="ECO:0000313" key="3">
    <source>
        <dbReference type="Proteomes" id="UP001623348"/>
    </source>
</evidence>
<evidence type="ECO:0000313" key="2">
    <source>
        <dbReference type="EMBL" id="GAB0208127.1"/>
    </source>
</evidence>
<feature type="domain" description="Reverse transcriptase" evidence="1">
    <location>
        <begin position="52"/>
        <end position="175"/>
    </location>
</feature>
<protein>
    <submittedName>
        <fullName evidence="2">Mitochondrial enolase superfamily member 1</fullName>
    </submittedName>
</protein>
<keyword evidence="3" id="KW-1185">Reference proteome</keyword>
<dbReference type="InterPro" id="IPR000477">
    <property type="entry name" value="RT_dom"/>
</dbReference>
<dbReference type="PANTHER" id="PTHR33332">
    <property type="entry name" value="REVERSE TRANSCRIPTASE DOMAIN-CONTAINING PROTEIN"/>
    <property type="match status" value="1"/>
</dbReference>
<dbReference type="EMBL" id="BAAFJT010000249">
    <property type="protein sequence ID" value="GAB0208127.1"/>
    <property type="molecule type" value="Genomic_DNA"/>
</dbReference>
<sequence length="192" mass="21598">MGPDEMHPRILRELADVVAKPLSMIFEKSWQSSEVPGDWKKGNIALIFKKGRKEDPRNYLPVSLPSVPGKIMEQILLEAMLRHMEDREVIRDSQHGFTKGKSCLTILAASCDGATTSVDKGRAMDVIYLDSCKAFDTIPHNILLSKLERDGFDGWTIWWMRNWLDGHIQRVVVNGLMSGWRSVTSGVGTSTV</sequence>
<evidence type="ECO:0000259" key="1">
    <source>
        <dbReference type="Pfam" id="PF00078"/>
    </source>
</evidence>
<gene>
    <name evidence="2" type="ORF">GRJ2_003278400</name>
</gene>
<reference evidence="2 3" key="1">
    <citation type="submission" date="2024-06" db="EMBL/GenBank/DDBJ databases">
        <title>The draft genome of Grus japonensis, version 3.</title>
        <authorList>
            <person name="Nabeshima K."/>
            <person name="Suzuki S."/>
            <person name="Onuma M."/>
        </authorList>
    </citation>
    <scope>NUCLEOTIDE SEQUENCE [LARGE SCALE GENOMIC DNA]</scope>
    <source>
        <strain evidence="2 3">451A</strain>
    </source>
</reference>
<organism evidence="2 3">
    <name type="scientific">Grus japonensis</name>
    <name type="common">Japanese crane</name>
    <name type="synonym">Red-crowned crane</name>
    <dbReference type="NCBI Taxonomy" id="30415"/>
    <lineage>
        <taxon>Eukaryota</taxon>
        <taxon>Metazoa</taxon>
        <taxon>Chordata</taxon>
        <taxon>Craniata</taxon>
        <taxon>Vertebrata</taxon>
        <taxon>Euteleostomi</taxon>
        <taxon>Archelosauria</taxon>
        <taxon>Archosauria</taxon>
        <taxon>Dinosauria</taxon>
        <taxon>Saurischia</taxon>
        <taxon>Theropoda</taxon>
        <taxon>Coelurosauria</taxon>
        <taxon>Aves</taxon>
        <taxon>Neognathae</taxon>
        <taxon>Neoaves</taxon>
        <taxon>Gruiformes</taxon>
        <taxon>Gruidae</taxon>
        <taxon>Grus</taxon>
    </lineage>
</organism>
<dbReference type="Proteomes" id="UP001623348">
    <property type="component" value="Unassembled WGS sequence"/>
</dbReference>
<accession>A0ABC9YEX4</accession>
<name>A0ABC9YEX4_GRUJA</name>
<dbReference type="Pfam" id="PF00078">
    <property type="entry name" value="RVT_1"/>
    <property type="match status" value="1"/>
</dbReference>
<dbReference type="AlphaFoldDB" id="A0ABC9YEX4"/>
<proteinExistence type="predicted"/>
<comment type="caution">
    <text evidence="2">The sequence shown here is derived from an EMBL/GenBank/DDBJ whole genome shotgun (WGS) entry which is preliminary data.</text>
</comment>